<protein>
    <submittedName>
        <fullName evidence="2">Uncharacterized protein</fullName>
    </submittedName>
</protein>
<organism evidence="2 3">
    <name type="scientific">Amanita muscaria (strain Koide BX008)</name>
    <dbReference type="NCBI Taxonomy" id="946122"/>
    <lineage>
        <taxon>Eukaryota</taxon>
        <taxon>Fungi</taxon>
        <taxon>Dikarya</taxon>
        <taxon>Basidiomycota</taxon>
        <taxon>Agaricomycotina</taxon>
        <taxon>Agaricomycetes</taxon>
        <taxon>Agaricomycetidae</taxon>
        <taxon>Agaricales</taxon>
        <taxon>Pluteineae</taxon>
        <taxon>Amanitaceae</taxon>
        <taxon>Amanita</taxon>
    </lineage>
</organism>
<evidence type="ECO:0000313" key="3">
    <source>
        <dbReference type="Proteomes" id="UP000054549"/>
    </source>
</evidence>
<keyword evidence="3" id="KW-1185">Reference proteome</keyword>
<dbReference type="Proteomes" id="UP000054549">
    <property type="component" value="Unassembled WGS sequence"/>
</dbReference>
<dbReference type="HOGENOM" id="CLU_3105884_0_0_1"/>
<dbReference type="InParanoid" id="A0A0C2T084"/>
<evidence type="ECO:0000256" key="1">
    <source>
        <dbReference type="SAM" id="MobiDB-lite"/>
    </source>
</evidence>
<dbReference type="EMBL" id="KN818226">
    <property type="protein sequence ID" value="KIL69215.1"/>
    <property type="molecule type" value="Genomic_DNA"/>
</dbReference>
<proteinExistence type="predicted"/>
<evidence type="ECO:0000313" key="2">
    <source>
        <dbReference type="EMBL" id="KIL69215.1"/>
    </source>
</evidence>
<reference evidence="2 3" key="1">
    <citation type="submission" date="2014-04" db="EMBL/GenBank/DDBJ databases">
        <title>Evolutionary Origins and Diversification of the Mycorrhizal Mutualists.</title>
        <authorList>
            <consortium name="DOE Joint Genome Institute"/>
            <consortium name="Mycorrhizal Genomics Consortium"/>
            <person name="Kohler A."/>
            <person name="Kuo A."/>
            <person name="Nagy L.G."/>
            <person name="Floudas D."/>
            <person name="Copeland A."/>
            <person name="Barry K.W."/>
            <person name="Cichocki N."/>
            <person name="Veneault-Fourrey C."/>
            <person name="LaButti K."/>
            <person name="Lindquist E.A."/>
            <person name="Lipzen A."/>
            <person name="Lundell T."/>
            <person name="Morin E."/>
            <person name="Murat C."/>
            <person name="Riley R."/>
            <person name="Ohm R."/>
            <person name="Sun H."/>
            <person name="Tunlid A."/>
            <person name="Henrissat B."/>
            <person name="Grigoriev I.V."/>
            <person name="Hibbett D.S."/>
            <person name="Martin F."/>
        </authorList>
    </citation>
    <scope>NUCLEOTIDE SEQUENCE [LARGE SCALE GENOMIC DNA]</scope>
    <source>
        <strain evidence="2 3">Koide BX008</strain>
    </source>
</reference>
<gene>
    <name evidence="2" type="ORF">M378DRAFT_157461</name>
</gene>
<accession>A0A0C2T084</accession>
<feature type="region of interest" description="Disordered" evidence="1">
    <location>
        <begin position="30"/>
        <end position="51"/>
    </location>
</feature>
<sequence>MPRRTLMSDYRDCRTFSGIFQACTGCSDPRRKRIDGVAKPEPESFGGDETS</sequence>
<dbReference type="AlphaFoldDB" id="A0A0C2T084"/>
<name>A0A0C2T084_AMAMK</name>